<evidence type="ECO:0000313" key="3">
    <source>
        <dbReference type="Proteomes" id="UP000222831"/>
    </source>
</evidence>
<proteinExistence type="predicted"/>
<evidence type="ECO:0000313" key="2">
    <source>
        <dbReference type="EMBL" id="BAW19203.1"/>
    </source>
</evidence>
<dbReference type="GeneID" id="40074624"/>
<reference evidence="2 3" key="1">
    <citation type="submission" date="2016-12" db="EMBL/GenBank/DDBJ databases">
        <title>Characterization of two jumbo phages RP12 and RP31 infecting the phytopathogen Ralstonia solanacearum.</title>
        <authorList>
            <person name="Kawasaki T."/>
            <person name="Yoshikawa G."/>
            <person name="Ogata H."/>
            <person name="Yamada T."/>
        </authorList>
    </citation>
    <scope>NUCLEOTIDE SEQUENCE [LARGE SCALE GENOMIC DNA]</scope>
    <source>
        <strain evidence="2 3">RP12</strain>
    </source>
</reference>
<organism evidence="2 3">
    <name type="scientific">Ralstonia phage RP12</name>
    <dbReference type="NCBI Taxonomy" id="1923889"/>
    <lineage>
        <taxon>Viruses</taxon>
        <taxon>Duplodnaviria</taxon>
        <taxon>Heunggongvirae</taxon>
        <taxon>Uroviricota</taxon>
        <taxon>Caudoviricetes</taxon>
        <taxon>Chimalliviridae</taxon>
        <taxon>Ripduovirus</taxon>
        <taxon>Ripduovirus RP12</taxon>
    </lineage>
</organism>
<evidence type="ECO:0000256" key="1">
    <source>
        <dbReference type="SAM" id="Phobius"/>
    </source>
</evidence>
<name>A0A1L7N144_9CAUD</name>
<sequence>MTAATLDLNAGAETLVGVAEELAAKAGIKMEAKKDGDKSISGFGFFLRSAAVLMLFTAAIVAIAFGMHFGIAFVAGLGLGEMVTFALSALITVVGYLTSSVVGWYTGAALGELIVRRLATKAAKAAK</sequence>
<dbReference type="EMBL" id="AP017924">
    <property type="protein sequence ID" value="BAW19203.1"/>
    <property type="molecule type" value="Genomic_DNA"/>
</dbReference>
<protein>
    <submittedName>
        <fullName evidence="2">Uncharacterized protein</fullName>
    </submittedName>
</protein>
<dbReference type="Proteomes" id="UP000222831">
    <property type="component" value="Segment"/>
</dbReference>
<feature type="transmembrane region" description="Helical" evidence="1">
    <location>
        <begin position="45"/>
        <end position="65"/>
    </location>
</feature>
<accession>A0A1L7N144</accession>
<keyword evidence="1" id="KW-0812">Transmembrane</keyword>
<keyword evidence="1" id="KW-0472">Membrane</keyword>
<dbReference type="KEGG" id="vg:40074624"/>
<dbReference type="RefSeq" id="YP_009598922.1">
    <property type="nucleotide sequence ID" value="NC_041911.1"/>
</dbReference>
<keyword evidence="3" id="KW-1185">Reference proteome</keyword>
<keyword evidence="1" id="KW-1133">Transmembrane helix</keyword>